<dbReference type="FunFam" id="3.30.160.60:FF:000100">
    <property type="entry name" value="Zinc finger 45-like"/>
    <property type="match status" value="1"/>
</dbReference>
<dbReference type="Proteomes" id="UP000006813">
    <property type="component" value="Unassembled WGS sequence"/>
</dbReference>
<dbReference type="SUPFAM" id="SSF57667">
    <property type="entry name" value="beta-beta-alpha zinc fingers"/>
    <property type="match status" value="1"/>
</dbReference>
<dbReference type="GO" id="GO:0005634">
    <property type="term" value="C:nucleus"/>
    <property type="evidence" value="ECO:0007669"/>
    <property type="project" value="UniProtKB-SubCell"/>
</dbReference>
<keyword evidence="4 8" id="KW-0863">Zinc-finger</keyword>
<evidence type="ECO:0000259" key="9">
    <source>
        <dbReference type="PROSITE" id="PS50157"/>
    </source>
</evidence>
<dbReference type="Pfam" id="PF00096">
    <property type="entry name" value="zf-C2H2"/>
    <property type="match status" value="2"/>
</dbReference>
<name>G5B346_HETGA</name>
<feature type="domain" description="C2H2-type" evidence="9">
    <location>
        <begin position="142"/>
        <end position="169"/>
    </location>
</feature>
<evidence type="ECO:0000259" key="10">
    <source>
        <dbReference type="PROSITE" id="PS50805"/>
    </source>
</evidence>
<sequence>MLETFQNLVSLGYQVSIPHLISQWEQEEDLLKVKGGLIQGICMKEHQEGFETQLNTNELVAFQDIDGEKTSREQKIRVKRTGSCSFILHENWESHGVDEQNKSHERHLSHMVENIYECNEENQCEQIPNLNVLKRTIEVKSYECRECGKAFMFHSSLKNHIRSHAGSKPYQCQECGKAFHFLACFKKHIKTPTEEKPYEYINKYEDFERG</sequence>
<dbReference type="Gene3D" id="3.30.160.60">
    <property type="entry name" value="Classic Zinc Finger"/>
    <property type="match status" value="2"/>
</dbReference>
<dbReference type="GO" id="GO:0008270">
    <property type="term" value="F:zinc ion binding"/>
    <property type="evidence" value="ECO:0007669"/>
    <property type="project" value="UniProtKB-KW"/>
</dbReference>
<accession>G5B346</accession>
<keyword evidence="5" id="KW-0862">Zinc</keyword>
<evidence type="ECO:0000256" key="1">
    <source>
        <dbReference type="ARBA" id="ARBA00004123"/>
    </source>
</evidence>
<proteinExistence type="predicted"/>
<dbReference type="eggNOG" id="KOG1721">
    <property type="taxonomic scope" value="Eukaryota"/>
</dbReference>
<evidence type="ECO:0000256" key="3">
    <source>
        <dbReference type="ARBA" id="ARBA00022737"/>
    </source>
</evidence>
<dbReference type="AlphaFoldDB" id="G5B346"/>
<dbReference type="PROSITE" id="PS50157">
    <property type="entry name" value="ZINC_FINGER_C2H2_2"/>
    <property type="match status" value="2"/>
</dbReference>
<keyword evidence="7" id="KW-0539">Nucleus</keyword>
<evidence type="ECO:0000256" key="6">
    <source>
        <dbReference type="ARBA" id="ARBA00023015"/>
    </source>
</evidence>
<protein>
    <submittedName>
        <fullName evidence="11">Zinc finger protein 699</fullName>
    </submittedName>
</protein>
<dbReference type="InParanoid" id="G5B346"/>
<dbReference type="GO" id="GO:0000981">
    <property type="term" value="F:DNA-binding transcription factor activity, RNA polymerase II-specific"/>
    <property type="evidence" value="ECO:0007669"/>
    <property type="project" value="TreeGrafter"/>
</dbReference>
<dbReference type="InterPro" id="IPR001909">
    <property type="entry name" value="KRAB"/>
</dbReference>
<dbReference type="PROSITE" id="PS00028">
    <property type="entry name" value="ZINC_FINGER_C2H2_1"/>
    <property type="match status" value="1"/>
</dbReference>
<evidence type="ECO:0000313" key="12">
    <source>
        <dbReference type="Proteomes" id="UP000006813"/>
    </source>
</evidence>
<keyword evidence="2" id="KW-0479">Metal-binding</keyword>
<keyword evidence="3" id="KW-0677">Repeat</keyword>
<dbReference type="InterPro" id="IPR013087">
    <property type="entry name" value="Znf_C2H2_type"/>
</dbReference>
<keyword evidence="6" id="KW-0805">Transcription regulation</keyword>
<comment type="subcellular location">
    <subcellularLocation>
        <location evidence="1">Nucleus</location>
    </subcellularLocation>
</comment>
<dbReference type="SMART" id="SM00355">
    <property type="entry name" value="ZnF_C2H2"/>
    <property type="match status" value="2"/>
</dbReference>
<feature type="domain" description="C2H2-type" evidence="9">
    <location>
        <begin position="170"/>
        <end position="197"/>
    </location>
</feature>
<dbReference type="PROSITE" id="PS50805">
    <property type="entry name" value="KRAB"/>
    <property type="match status" value="1"/>
</dbReference>
<dbReference type="PANTHER" id="PTHR23226:SF430">
    <property type="entry name" value="ZINC FINGER PROTEIN 709-LIKE"/>
    <property type="match status" value="1"/>
</dbReference>
<evidence type="ECO:0000256" key="2">
    <source>
        <dbReference type="ARBA" id="ARBA00022723"/>
    </source>
</evidence>
<evidence type="ECO:0000256" key="5">
    <source>
        <dbReference type="ARBA" id="ARBA00022833"/>
    </source>
</evidence>
<gene>
    <name evidence="11" type="ORF">GW7_05046</name>
</gene>
<evidence type="ECO:0000256" key="4">
    <source>
        <dbReference type="ARBA" id="ARBA00022771"/>
    </source>
</evidence>
<evidence type="ECO:0000256" key="7">
    <source>
        <dbReference type="ARBA" id="ARBA00023242"/>
    </source>
</evidence>
<evidence type="ECO:0000313" key="11">
    <source>
        <dbReference type="EMBL" id="EHB03700.1"/>
    </source>
</evidence>
<dbReference type="EMBL" id="JH168164">
    <property type="protein sequence ID" value="EHB03700.1"/>
    <property type="molecule type" value="Genomic_DNA"/>
</dbReference>
<dbReference type="PANTHER" id="PTHR23226">
    <property type="entry name" value="ZINC FINGER AND SCAN DOMAIN-CONTAINING"/>
    <property type="match status" value="1"/>
</dbReference>
<dbReference type="FunFam" id="3.30.160.60:FF:000139">
    <property type="entry name" value="zinc finger protein 1 homolog"/>
    <property type="match status" value="1"/>
</dbReference>
<keyword evidence="6" id="KW-0804">Transcription</keyword>
<dbReference type="GO" id="GO:0000978">
    <property type="term" value="F:RNA polymerase II cis-regulatory region sequence-specific DNA binding"/>
    <property type="evidence" value="ECO:0007669"/>
    <property type="project" value="TreeGrafter"/>
</dbReference>
<organism evidence="11 12">
    <name type="scientific">Heterocephalus glaber</name>
    <name type="common">Naked mole rat</name>
    <dbReference type="NCBI Taxonomy" id="10181"/>
    <lineage>
        <taxon>Eukaryota</taxon>
        <taxon>Metazoa</taxon>
        <taxon>Chordata</taxon>
        <taxon>Craniata</taxon>
        <taxon>Vertebrata</taxon>
        <taxon>Euteleostomi</taxon>
        <taxon>Mammalia</taxon>
        <taxon>Eutheria</taxon>
        <taxon>Euarchontoglires</taxon>
        <taxon>Glires</taxon>
        <taxon>Rodentia</taxon>
        <taxon>Hystricomorpha</taxon>
        <taxon>Bathyergidae</taxon>
        <taxon>Heterocephalus</taxon>
    </lineage>
</organism>
<feature type="domain" description="KRAB" evidence="10">
    <location>
        <begin position="1"/>
        <end position="43"/>
    </location>
</feature>
<reference evidence="11 12" key="1">
    <citation type="journal article" date="2011" name="Nature">
        <title>Genome sequencing reveals insights into physiology and longevity of the naked mole rat.</title>
        <authorList>
            <person name="Kim E.B."/>
            <person name="Fang X."/>
            <person name="Fushan A.A."/>
            <person name="Huang Z."/>
            <person name="Lobanov A.V."/>
            <person name="Han L."/>
            <person name="Marino S.M."/>
            <person name="Sun X."/>
            <person name="Turanov A.A."/>
            <person name="Yang P."/>
            <person name="Yim S.H."/>
            <person name="Zhao X."/>
            <person name="Kasaikina M.V."/>
            <person name="Stoletzki N."/>
            <person name="Peng C."/>
            <person name="Polak P."/>
            <person name="Xiong Z."/>
            <person name="Kiezun A."/>
            <person name="Zhu Y."/>
            <person name="Chen Y."/>
            <person name="Kryukov G.V."/>
            <person name="Zhang Q."/>
            <person name="Peshkin L."/>
            <person name="Yang L."/>
            <person name="Bronson R.T."/>
            <person name="Buffenstein R."/>
            <person name="Wang B."/>
            <person name="Han C."/>
            <person name="Li Q."/>
            <person name="Chen L."/>
            <person name="Zhao W."/>
            <person name="Sunyaev S.R."/>
            <person name="Park T.J."/>
            <person name="Zhang G."/>
            <person name="Wang J."/>
            <person name="Gladyshev V.N."/>
        </authorList>
    </citation>
    <scope>NUCLEOTIDE SEQUENCE [LARGE SCALE GENOMIC DNA]</scope>
</reference>
<evidence type="ECO:0000256" key="8">
    <source>
        <dbReference type="PROSITE-ProRule" id="PRU00042"/>
    </source>
</evidence>
<dbReference type="InterPro" id="IPR036236">
    <property type="entry name" value="Znf_C2H2_sf"/>
</dbReference>